<dbReference type="RefSeq" id="WP_341627414.1">
    <property type="nucleotide sequence ID" value="NZ_JBAKBA010000011.1"/>
</dbReference>
<gene>
    <name evidence="1" type="ORF">V6255_06455</name>
</gene>
<accession>A0ABU9HA79</accession>
<dbReference type="EMBL" id="JBAKBA010000011">
    <property type="protein sequence ID" value="MEL0658782.1"/>
    <property type="molecule type" value="Genomic_DNA"/>
</dbReference>
<evidence type="ECO:0000313" key="1">
    <source>
        <dbReference type="EMBL" id="MEL0658782.1"/>
    </source>
</evidence>
<proteinExistence type="predicted"/>
<keyword evidence="2" id="KW-1185">Reference proteome</keyword>
<sequence>MKKILVFIVIGIVIAFYQWSFNNSNVSASVKDSKVVADNNVTASSTNESAEVAYQNRRSDVQVNGSGTVIKLLNDDNKGSRHQKFILRLGSGHTILIAHNIDLAPRINSISQGDQVEFYGEYEWNDRGGVVHWTHSDPNGYHVGGWLKHQGRTYQ</sequence>
<protein>
    <submittedName>
        <fullName evidence="1">DUF3465 domain-containing protein</fullName>
    </submittedName>
</protein>
<dbReference type="Proteomes" id="UP001366060">
    <property type="component" value="Unassembled WGS sequence"/>
</dbReference>
<name>A0ABU9HA79_9GAMM</name>
<dbReference type="InterPro" id="IPR021856">
    <property type="entry name" value="DUF3465"/>
</dbReference>
<reference evidence="1 2" key="1">
    <citation type="submission" date="2024-02" db="EMBL/GenBank/DDBJ databases">
        <title>Bacteria isolated from the canopy kelp, Nereocystis luetkeana.</title>
        <authorList>
            <person name="Pfister C.A."/>
            <person name="Younker I.T."/>
            <person name="Light S.H."/>
        </authorList>
    </citation>
    <scope>NUCLEOTIDE SEQUENCE [LARGE SCALE GENOMIC DNA]</scope>
    <source>
        <strain evidence="1 2">TI.2.07</strain>
    </source>
</reference>
<dbReference type="Pfam" id="PF11948">
    <property type="entry name" value="DUF3465"/>
    <property type="match status" value="1"/>
</dbReference>
<evidence type="ECO:0000313" key="2">
    <source>
        <dbReference type="Proteomes" id="UP001366060"/>
    </source>
</evidence>
<comment type="caution">
    <text evidence="1">The sequence shown here is derived from an EMBL/GenBank/DDBJ whole genome shotgun (WGS) entry which is preliminary data.</text>
</comment>
<organism evidence="1 2">
    <name type="scientific">Psychromonas arctica</name>
    <dbReference type="NCBI Taxonomy" id="168275"/>
    <lineage>
        <taxon>Bacteria</taxon>
        <taxon>Pseudomonadati</taxon>
        <taxon>Pseudomonadota</taxon>
        <taxon>Gammaproteobacteria</taxon>
        <taxon>Alteromonadales</taxon>
        <taxon>Psychromonadaceae</taxon>
        <taxon>Psychromonas</taxon>
    </lineage>
</organism>